<dbReference type="PANTHER" id="PTHR23053">
    <property type="entry name" value="DLEC1 DELETED IN LUNG AND ESOPHAGEAL CANCER 1"/>
    <property type="match status" value="1"/>
</dbReference>
<name>A0A507E1M6_9FUNG</name>
<keyword evidence="3" id="KW-0963">Cytoplasm</keyword>
<dbReference type="PANTHER" id="PTHR23053:SF0">
    <property type="entry name" value="HYDROCEPHALUS-INDUCING PROTEIN HOMOLOG"/>
    <property type="match status" value="1"/>
</dbReference>
<sequence>MDSTHYVTPQKFRTRLQLLQACTSFLQTPEAMESEFMGYIDRLLATLLGPKAHHFLQATAIHAIHAHLPMTNRSRLRVERFFRDPIMKLSNSIIQSENSSNAVSGTTGTADTDSKSIHPIVKKEIATFWSVWFPRPDDAQLKDIACTSDHLTRVNAGGYAARKWAWLSLDSYRRSGKPSTDFYKRSQTHRDVLEPYNVLAYEVASFRLQLFDLIKKEAEYLKASNSPQKEIEERSEDQNVDTMEASSLSFNLNPPVLLFNRYPFRKEIFLQNKSMTHDIAFRLQTGPSNFFHATPSFGVVPRSESITVTVSFTSCPYIARKSPEISGFLRIRAASGLAFERINLRGYNMPAVKISPVQLGFGVCPIGDSRTMVFMATNLLPVDCPIVMLVVPSATSPMFQIYPTQTILNPKEKKAFQIKFVPTFDGNISDQLLLVAFGGEVSKIRLDGIAGQALHILDTKLDFGPTDVFYNPVVKRLTIRNRDKFPMAVSFVCSTSEIVVNENRPLSLQPLEERRINVAFRSDFTGSRQESLTFHAPHTMPIPLEVFSFSGPAIWFPVYDRVVFPTALVSHTALVQIPLVNLSNTPVHFLATVPSGSPFAVRLADAELANRKAPSGVVLQVEGRPYEGPDMIGVSVTLGPRLTVVLRIEFFSATWGTFKAPLTVQMLKPRRWPVATIQMAAIAVNDTYLARERPLELLRRFVGNPSVEQATGVLAKKPSHDPASEGELIKSSEIFELEPSLQVVFGAHLSGRFEDICEYVTVTNLTSVTQKYRLAISEHFYTDVPLEGEVEGMATFDISIRLDTTFLDDLPDPEVKHRIILGAVTVFDANDKKPGMVSSGLHGIVGDLVSLEARDNVGSVNYPPLKVMEKFTRRFFLRNRAPFDVVWEGRMASIGQSGQGLQADGLPMIVPTGSTTSEWCPFGLSLPRISLKPYEFYTLEVTFQATSSGEYRAKLFMEYMDPVMHIVNSEHMRGKSKRTIRQLLFSCNVGTEDTTTMPEYLLHGDVEIGSQVSRTLTIINNQPLMSRMSIMVASPFRTLHTDVEMKKQSKLDLQAVFEPTRSKSYSELLITSFGGKTRTVPILGTGGHSGLTSNLANPVRLTAPVDPNNPFADSDVIHSQENIIDFGYVEMGHPKEKTFTIVNTGSFDYTVKSIVLSDEQFVAWKFIEEVPGESAVQHLGLVDFGSVQMDAVETDWDELDHRAAEQAGGTAGFGRQSVVSSVNTAPRRRRYKSISQSVSGQPTISKAFPFRLPASQNVGVNLMFSGFEKGEHDATIKVDLERSSGEVETYLFWIRGNLQPAFQLWEKRIEYGVRAVHIRHKSDIKFTNTGSVALSWTLTQDSIKHTAIERFDPLPLPKDEKSIPPPISFFPLSGKLFPGCTQSVAVAFTPSLAQYEVNCYCTLRTEDFAETQIVVHGTGASSRLTVDVEEMDFGIIRVGTKKSYRLSVRNQGILPLKYFVECSNTQFSADPEQGLLEGAGAVDIVVKFVPKAVGQLIETLRILPHPQAGYSVEPIVIKLKGMGSYPELVVLTRMVDFGTALFMTRNVQPVTVQNKGAAEAHIVFSCHHPGISLDDKDSFEVTIGPNTTKDINIVYVPQFVETLKVKAFLRSSDSRGDHFILALQGSVGVPKLAFTPSDILDNLDFGVCAVNGVYKKIFTMANEGNISLPFILSLENKAATPNDAEGKPAPRSIPSKPNTISIEPSSGSLAVGESVEITLTFIPDMLAEYECQLNLNYEFKSSTAQVKGVGGRAVLKIDSPLSLIDFGVCRLHRVFRKPLTISNTGNLGVDYHLRPEPANSNWSIYNNGEDVASWDAEHSTDEANQKQPWVEQLATKGFSLLNPDGHCKPYAKTDMVIEFSPFTESLVETRLRVYFGDQFEDVEICGRAALPRLTLYGQANELLSGMGEIRSLDLGVHPINSEYIHTLQLKNEGPFGVDYLVQPFSMPEFDVQPLRGFIVPGGSIPLKVYFRPNSETRFQTTMKILWEKEPLRLQMEASGGIGKLECVYADEKDMSINGLDFGMVPFNSASEKHFFLYNVGMVEISMEAVVDNDEYVIASIGEPIPYQPLKADFSRPEPPSPSKRTIWNWYSTLRATIPPGTGVELIARFVARSPTVSAGQIQIRSEGGSFILPMRGKGGTIQITHRGDLNMGDIATNYVYRRKVVIVNSGSIPATLTAEWLVVGHSSEPSSAFIRLNDNFSALDPRSGWARQQLCNDMGVSAIILTAKDRWKLIELMIRKVEMLEETNSGGDPLSKLWGSTLGRIRNLLKDQSGRPAATSGTSTPQGQRSASNSTSNIAGRVAGSSSEVFPAKKGLPAQYSAHFKRRQMFFHLISNTQLTSQSLSDVKPYLRIDPPVCILPSYGEVTLNVEIDLATEDTFLATLVVRPSVPNTAPHEISLTATPKTVNIVCDDTRMLNFHRQPLGESEFIMRTFTNVGHKDINYHFTNPNPSLKVVPSRGSLKVGQTTTVRFTFEPTDEAIQNGDVIFEPDISQPIRLKMYGGGGYTKVSLSRYRRFDFGHCMIGKDTVSFLPVNNEGNAVLHLNRFELHETDTFFKGMDWPTSRISLFPGQTFNLPIVFNPHEESPAPGRLIVGTNAESWEIELIGLGREAVLIVSKVALEFSECLIGNSYEQKLGLKNVGDVNYPVTFKLEREFPDIEFLPASLVIHPFSESEVIIAYTPSRETKSTVVLTVSSPYSTHKVPLLLHAGTAILEFDTEELDFGMFERTTTPSIRLSIQNVGTVRTSYSVRDGVKPPMFTIGHAKGMLQPGRSTTVTVTHVKHEVAQFEERLVVRTDLIDKLYYVKVKGQCEEALLRAEEFNVCNMGICPVLENTTKPISFTNYGRYPLEFSVKSSYPLKVTPSSGTVLGGEASVFQITWNPSGGYELRTHIAMVTNIGTFNIQVRGKAAFPELVIKNMYLDFGVCAVGHLYKEVFNLTNKGKVPVHFSIPPSREASYSVGTSSGTLEPKESLDIEAFFKPTGSGKFAHTFLVECKGINYKEIVVVGIGGAMKLEFSPPALDLGRCPCDLRVYHSILLMNKGDVVLFITFKSGEETDNCFIKMPEPLVLRPNRSTRCFFGITISKIGPFQTKLLVCTKERTHSVNLTGVGVKIVLDPRSKQILDGEHLPAVHAPGPFGREVQFGNLDDWIRRFSRRYKLDMMICEWLISLYMSSRGTAQLSDMRPVFERTSGIFLFEEVTKSQSPISPPLRTDTDEFQEELTRKQAGLEEILTQPIATTIGPVPKTAVHIPGPAPPAPISTMTEEAESAENPPEVLTKETNFPSGLSDYPGHDADTAGALEHEGTVWNQHTPRTPIPPASNQSLEKRMELLRTIEDMRTNAQIPSIASVNTLVDTFIGFKKEELEQPPEDNEESIIQNLLTYPAIEITQLDIDPILCDEEPDSDINLDFILGRPPPFKRESLAPVQVKEEIRRDQSVWRTWVPLERRARNAKTVDAFKY</sequence>
<evidence type="ECO:0000313" key="8">
    <source>
        <dbReference type="EMBL" id="TPX57662.1"/>
    </source>
</evidence>
<proteinExistence type="predicted"/>
<feature type="domain" description="HYDIN/VesB/CFA65-like Ig-like" evidence="7">
    <location>
        <begin position="2821"/>
        <end position="2894"/>
    </location>
</feature>
<dbReference type="InterPro" id="IPR013783">
    <property type="entry name" value="Ig-like_fold"/>
</dbReference>
<keyword evidence="9" id="KW-1185">Reference proteome</keyword>
<dbReference type="EMBL" id="QEAQ01000049">
    <property type="protein sequence ID" value="TPX57662.1"/>
    <property type="molecule type" value="Genomic_DNA"/>
</dbReference>
<protein>
    <recommendedName>
        <fullName evidence="7">HYDIN/VesB/CFA65-like Ig-like domain-containing protein</fullName>
    </recommendedName>
</protein>
<dbReference type="GO" id="GO:1904158">
    <property type="term" value="P:axonemal central apparatus assembly"/>
    <property type="evidence" value="ECO:0007669"/>
    <property type="project" value="TreeGrafter"/>
</dbReference>
<dbReference type="InterPro" id="IPR033305">
    <property type="entry name" value="Hydin-like"/>
</dbReference>
<feature type="domain" description="HYDIN/VesB/CFA65-like Ig-like" evidence="7">
    <location>
        <begin position="1641"/>
        <end position="1744"/>
    </location>
</feature>
<evidence type="ECO:0000256" key="5">
    <source>
        <dbReference type="ARBA" id="ARBA00023273"/>
    </source>
</evidence>
<gene>
    <name evidence="8" type="ORF">PhCBS80983_g03707</name>
</gene>
<dbReference type="Pfam" id="PF22544">
    <property type="entry name" value="HYDIN_VesB_CFA65-like_Ig"/>
    <property type="match status" value="6"/>
</dbReference>
<evidence type="ECO:0000256" key="2">
    <source>
        <dbReference type="ARBA" id="ARBA00004496"/>
    </source>
</evidence>
<comment type="caution">
    <text evidence="8">The sequence shown here is derived from an EMBL/GenBank/DDBJ whole genome shotgun (WGS) entry which is preliminary data.</text>
</comment>
<feature type="region of interest" description="Disordered" evidence="6">
    <location>
        <begin position="2270"/>
        <end position="2298"/>
    </location>
</feature>
<accession>A0A507E1M6</accession>
<dbReference type="SUPFAM" id="SSF49354">
    <property type="entry name" value="PapD-like"/>
    <property type="match status" value="2"/>
</dbReference>
<feature type="domain" description="HYDIN/VesB/CFA65-like Ig-like" evidence="7">
    <location>
        <begin position="2416"/>
        <end position="2502"/>
    </location>
</feature>
<keyword evidence="5" id="KW-0966">Cell projection</keyword>
<evidence type="ECO:0000256" key="3">
    <source>
        <dbReference type="ARBA" id="ARBA00022490"/>
    </source>
</evidence>
<dbReference type="GO" id="GO:0005930">
    <property type="term" value="C:axoneme"/>
    <property type="evidence" value="ECO:0007669"/>
    <property type="project" value="TreeGrafter"/>
</dbReference>
<feature type="domain" description="HYDIN/VesB/CFA65-like Ig-like" evidence="7">
    <location>
        <begin position="1423"/>
        <end position="1502"/>
    </location>
</feature>
<reference evidence="8 9" key="1">
    <citation type="journal article" date="2019" name="Sci. Rep.">
        <title>Comparative genomics of chytrid fungi reveal insights into the obligate biotrophic and pathogenic lifestyle of Synchytrium endobioticum.</title>
        <authorList>
            <person name="van de Vossenberg B.T.L.H."/>
            <person name="Warris S."/>
            <person name="Nguyen H.D.T."/>
            <person name="van Gent-Pelzer M.P.E."/>
            <person name="Joly D.L."/>
            <person name="van de Geest H.C."/>
            <person name="Bonants P.J.M."/>
            <person name="Smith D.S."/>
            <person name="Levesque C.A."/>
            <person name="van der Lee T.A.J."/>
        </authorList>
    </citation>
    <scope>NUCLEOTIDE SEQUENCE [LARGE SCALE GENOMIC DNA]</scope>
    <source>
        <strain evidence="8 9">CBS 809.83</strain>
    </source>
</reference>
<evidence type="ECO:0000256" key="4">
    <source>
        <dbReference type="ARBA" id="ARBA00023069"/>
    </source>
</evidence>
<keyword evidence="4" id="KW-0969">Cilium</keyword>
<dbReference type="Gene3D" id="2.60.40.10">
    <property type="entry name" value="Immunoglobulins"/>
    <property type="match status" value="17"/>
</dbReference>
<dbReference type="InterPro" id="IPR008962">
    <property type="entry name" value="PapD-like_sf"/>
</dbReference>
<dbReference type="GO" id="GO:0003341">
    <property type="term" value="P:cilium movement"/>
    <property type="evidence" value="ECO:0007669"/>
    <property type="project" value="TreeGrafter"/>
</dbReference>
<evidence type="ECO:0000256" key="1">
    <source>
        <dbReference type="ARBA" id="ARBA00004138"/>
    </source>
</evidence>
<feature type="compositionally biased region" description="Polar residues" evidence="6">
    <location>
        <begin position="2279"/>
        <end position="2298"/>
    </location>
</feature>
<dbReference type="InterPro" id="IPR053879">
    <property type="entry name" value="HYDIN_VesB_CFA65-like_Ig"/>
</dbReference>
<evidence type="ECO:0000259" key="7">
    <source>
        <dbReference type="Pfam" id="PF22544"/>
    </source>
</evidence>
<feature type="domain" description="HYDIN/VesB/CFA65-like Ig-like" evidence="7">
    <location>
        <begin position="2712"/>
        <end position="2809"/>
    </location>
</feature>
<evidence type="ECO:0000313" key="9">
    <source>
        <dbReference type="Proteomes" id="UP000318582"/>
    </source>
</evidence>
<dbReference type="Proteomes" id="UP000318582">
    <property type="component" value="Unassembled WGS sequence"/>
</dbReference>
<evidence type="ECO:0000256" key="6">
    <source>
        <dbReference type="SAM" id="MobiDB-lite"/>
    </source>
</evidence>
<feature type="domain" description="HYDIN/VesB/CFA65-like Ig-like" evidence="7">
    <location>
        <begin position="2913"/>
        <end position="2997"/>
    </location>
</feature>
<comment type="subcellular location">
    <subcellularLocation>
        <location evidence="1">Cell projection</location>
        <location evidence="1">Cilium</location>
    </subcellularLocation>
    <subcellularLocation>
        <location evidence="2">Cytoplasm</location>
    </subcellularLocation>
</comment>
<organism evidence="8 9">
    <name type="scientific">Powellomyces hirtus</name>
    <dbReference type="NCBI Taxonomy" id="109895"/>
    <lineage>
        <taxon>Eukaryota</taxon>
        <taxon>Fungi</taxon>
        <taxon>Fungi incertae sedis</taxon>
        <taxon>Chytridiomycota</taxon>
        <taxon>Chytridiomycota incertae sedis</taxon>
        <taxon>Chytridiomycetes</taxon>
        <taxon>Spizellomycetales</taxon>
        <taxon>Powellomycetaceae</taxon>
        <taxon>Powellomyces</taxon>
    </lineage>
</organism>